<feature type="compositionally biased region" description="Low complexity" evidence="1">
    <location>
        <begin position="66"/>
        <end position="75"/>
    </location>
</feature>
<reference evidence="2" key="1">
    <citation type="submission" date="2018-07" db="EMBL/GenBank/DDBJ databases">
        <authorList>
            <consortium name="Genoscope - CEA"/>
            <person name="William W."/>
        </authorList>
    </citation>
    <scope>NUCLEOTIDE SEQUENCE</scope>
    <source>
        <strain evidence="2">IK1</strain>
    </source>
</reference>
<gene>
    <name evidence="2" type="ORF">TRIP_B330358</name>
</gene>
<evidence type="ECO:0000313" key="2">
    <source>
        <dbReference type="EMBL" id="VBB44186.1"/>
    </source>
</evidence>
<accession>A0A653A7Y7</accession>
<organism evidence="2">
    <name type="scientific">Uncultured Desulfatiglans sp</name>
    <dbReference type="NCBI Taxonomy" id="1748965"/>
    <lineage>
        <taxon>Bacteria</taxon>
        <taxon>Pseudomonadati</taxon>
        <taxon>Thermodesulfobacteriota</taxon>
        <taxon>Desulfobacteria</taxon>
        <taxon>Desulfatiglandales</taxon>
        <taxon>Desulfatiglandaceae</taxon>
        <taxon>Desulfatiglans</taxon>
        <taxon>environmental samples</taxon>
    </lineage>
</organism>
<feature type="region of interest" description="Disordered" evidence="1">
    <location>
        <begin position="1"/>
        <end position="75"/>
    </location>
</feature>
<protein>
    <submittedName>
        <fullName evidence="2">Uncharacterized protein</fullName>
    </submittedName>
</protein>
<name>A0A653A7Y7_UNCDX</name>
<sequence>MPDPRAAEGAPKAVQAAPNHLEKRPVPRGEVDSKAALEAPRKPNPVNPIKMQPNLPEKRRNHRSSPAKAAEAAARSSAVRTARLLFVRFFVILPPSHAHETRDAEVR</sequence>
<dbReference type="AlphaFoldDB" id="A0A653A7Y7"/>
<feature type="compositionally biased region" description="Basic and acidic residues" evidence="1">
    <location>
        <begin position="20"/>
        <end position="41"/>
    </location>
</feature>
<dbReference type="EMBL" id="UPXX01000027">
    <property type="protein sequence ID" value="VBB44186.1"/>
    <property type="molecule type" value="Genomic_DNA"/>
</dbReference>
<evidence type="ECO:0000256" key="1">
    <source>
        <dbReference type="SAM" id="MobiDB-lite"/>
    </source>
</evidence>
<proteinExistence type="predicted"/>